<dbReference type="SUPFAM" id="SSF52540">
    <property type="entry name" value="P-loop containing nucleoside triphosphate hydrolases"/>
    <property type="match status" value="1"/>
</dbReference>
<dbReference type="NCBIfam" id="NF041760">
    <property type="entry name" value="PtuA"/>
    <property type="match status" value="1"/>
</dbReference>
<reference evidence="3" key="1">
    <citation type="submission" date="2017-01" db="EMBL/GenBank/DDBJ databases">
        <title>Draft genome of the species Salinivibrio costicola subsp. alcaliphilus.</title>
        <authorList>
            <person name="Lopez-Hermoso C."/>
            <person name="De La Haba R."/>
            <person name="Sanchez-Porro C."/>
            <person name="Ventosa A."/>
        </authorList>
    </citation>
    <scope>NUCLEOTIDE SEQUENCE [LARGE SCALE GENOMIC DNA]</scope>
    <source>
        <strain evidence="3">CBH448</strain>
    </source>
</reference>
<sequence>MAKSPQKRSRSVKHLIQSSDKGNFHSSYQLYRNYFEGKNVENKDKNLAYEYLDKVESALIEKNFFLSSMHLTDFRRFKSLDISFHDKVTVVIGDNGSGKTSIAEAIAKILSWFNNNLEKADVNGRPIKESDIHVNSKEYSEIATTFEFDKINKFDVSIGSTVSGYEGRSPTDAVEIKQVAYMYKATSKNPLIYLPLLVFYSVERSDFSLSSTITETASGDSVTNRFSDLKTAVDGSRKLEDFSKLYIELFNQAHGEESDEVKELKLQIDILQSTIDDVYAGQEPPENDLFNTKLNIRKQDLDRLMKTTSSGKYQRHLELVNQAIEAIVPEIKNFDVDRSSGKARLMVENFGKRINIAQLSQGQKMLVALSGDLARRLVRLNPNADAPLRGHGIVVIDEIELHLHPKWQQAVLISLQKTFPNLQFIVTTHSPQVLSTVDKERIRILRFDGNDFASIEKPRFQTQGVSSSDVLEQIMETFSVPDLTEANWLSDYSGMIEENTWKSDEGVELFYKIVNHFGYDHPEVIKIKGDIRTKEFKLKAREIKGN</sequence>
<dbReference type="EMBL" id="MUFR01000019">
    <property type="protein sequence ID" value="OOF33962.1"/>
    <property type="molecule type" value="Genomic_DNA"/>
</dbReference>
<accession>A0ABX3KRB0</accession>
<organism evidence="2 3">
    <name type="scientific">Salinivibrio costicola subsp. alcaliphilus</name>
    <dbReference type="NCBI Taxonomy" id="272773"/>
    <lineage>
        <taxon>Bacteria</taxon>
        <taxon>Pseudomonadati</taxon>
        <taxon>Pseudomonadota</taxon>
        <taxon>Gammaproteobacteria</taxon>
        <taxon>Vibrionales</taxon>
        <taxon>Vibrionaceae</taxon>
        <taxon>Salinivibrio</taxon>
    </lineage>
</organism>
<dbReference type="Pfam" id="PF13175">
    <property type="entry name" value="AAA_15"/>
    <property type="match status" value="1"/>
</dbReference>
<dbReference type="Proteomes" id="UP000189431">
    <property type="component" value="Unassembled WGS sequence"/>
</dbReference>
<evidence type="ECO:0000313" key="3">
    <source>
        <dbReference type="Proteomes" id="UP000189431"/>
    </source>
</evidence>
<keyword evidence="3" id="KW-1185">Reference proteome</keyword>
<dbReference type="PANTHER" id="PTHR32182">
    <property type="entry name" value="DNA REPLICATION AND REPAIR PROTEIN RECF"/>
    <property type="match status" value="1"/>
</dbReference>
<gene>
    <name evidence="2" type="ORF">BZJ21_08370</name>
</gene>
<dbReference type="InterPro" id="IPR003593">
    <property type="entry name" value="AAA+_ATPase"/>
</dbReference>
<dbReference type="RefSeq" id="WP_077669535.1">
    <property type="nucleotide sequence ID" value="NZ_MUFR01000019.1"/>
</dbReference>
<dbReference type="Gene3D" id="3.40.50.300">
    <property type="entry name" value="P-loop containing nucleotide triphosphate hydrolases"/>
    <property type="match status" value="1"/>
</dbReference>
<protein>
    <recommendedName>
        <fullName evidence="1">AAA+ ATPase domain-containing protein</fullName>
    </recommendedName>
</protein>
<evidence type="ECO:0000259" key="1">
    <source>
        <dbReference type="SMART" id="SM00382"/>
    </source>
</evidence>
<evidence type="ECO:0000313" key="2">
    <source>
        <dbReference type="EMBL" id="OOF33962.1"/>
    </source>
</evidence>
<comment type="caution">
    <text evidence="2">The sequence shown here is derived from an EMBL/GenBank/DDBJ whole genome shotgun (WGS) entry which is preliminary data.</text>
</comment>
<dbReference type="SMART" id="SM00382">
    <property type="entry name" value="AAA"/>
    <property type="match status" value="1"/>
</dbReference>
<name>A0ABX3KRB0_SALCS</name>
<dbReference type="InterPro" id="IPR053498">
    <property type="entry name" value="Retron_ATPase"/>
</dbReference>
<dbReference type="PANTHER" id="PTHR32182:SF23">
    <property type="entry name" value="ATP BINDING PROTEIN"/>
    <property type="match status" value="1"/>
</dbReference>
<proteinExistence type="predicted"/>
<feature type="domain" description="AAA+ ATPase" evidence="1">
    <location>
        <begin position="85"/>
        <end position="448"/>
    </location>
</feature>
<dbReference type="InterPro" id="IPR041685">
    <property type="entry name" value="AAA_GajA/Old/RecF-like"/>
</dbReference>
<dbReference type="InterPro" id="IPR027417">
    <property type="entry name" value="P-loop_NTPase"/>
</dbReference>